<evidence type="ECO:0000313" key="4">
    <source>
        <dbReference type="Proteomes" id="UP000249688"/>
    </source>
</evidence>
<sequence>MGDPDLDAFIWVWNKRQGLALPPLHRRIARWLQTRQAAGERHQLLMAFRGCGKSTLVGLYCAWLLARRPDTRILVLAADHALATKMVSNVRRIIERHPLCAHLREAAPESWAADRFSVKRPGALRDPSMLAAGIEGNITGSRAEVIIGDDVEVAGNCDTAGKRDSLRERLREAEFVLVPGGSMLLVGTPHTSETLYDPAGFAVGFRALRIPLLDADGASVWPERFSAAHVAALRTRVGPIEFRRQMQLEPVAVQAARLDPAVMVRYAEETDYAEANGRPVLRLMGRRMVSGGAFWDPAFGRPGQGDGSVLAACYADAEGNHYLHRLHWLTHDPASATDPATQQCAAVARIARDLLLPAVRVETNGIGRFLPAILRREMARAGAACAVVEVSQREAKSRRILGALDPVMAARRLHVHDQAATPRFFAEMSEWQPDTPGGHDDALDALAGCLLAEPVRLPGLPPAPRRPDWRG</sequence>
<evidence type="ECO:0000313" key="3">
    <source>
        <dbReference type="EMBL" id="PZW50446.1"/>
    </source>
</evidence>
<dbReference type="Gene3D" id="3.40.50.300">
    <property type="entry name" value="P-loop containing nucleotide triphosphate hydrolases"/>
    <property type="match status" value="1"/>
</dbReference>
<protein>
    <recommendedName>
        <fullName evidence="2">Terminase large subunit gp17-like C-terminal domain-containing protein</fullName>
    </recommendedName>
</protein>
<dbReference type="OrthoDB" id="1634373at2"/>
<dbReference type="InterPro" id="IPR035421">
    <property type="entry name" value="Terminase_6C"/>
</dbReference>
<reference evidence="3 4" key="1">
    <citation type="submission" date="2018-06" db="EMBL/GenBank/DDBJ databases">
        <title>Genomic Encyclopedia of Archaeal and Bacterial Type Strains, Phase II (KMG-II): from individual species to whole genera.</title>
        <authorList>
            <person name="Goeker M."/>
        </authorList>
    </citation>
    <scope>NUCLEOTIDE SEQUENCE [LARGE SCALE GENOMIC DNA]</scope>
    <source>
        <strain evidence="3 4">DSM 24525</strain>
    </source>
</reference>
<feature type="domain" description="Terminase large subunit gp17-like C-terminal" evidence="2">
    <location>
        <begin position="295"/>
        <end position="450"/>
    </location>
</feature>
<accession>A0A2W7IS58</accession>
<name>A0A2W7IS58_9PROT</name>
<proteinExistence type="predicted"/>
<dbReference type="RefSeq" id="WP_111396596.1">
    <property type="nucleotide sequence ID" value="NZ_QKYU01000002.1"/>
</dbReference>
<keyword evidence="4" id="KW-1185">Reference proteome</keyword>
<organism evidence="3 4">
    <name type="scientific">Humitalea rosea</name>
    <dbReference type="NCBI Taxonomy" id="990373"/>
    <lineage>
        <taxon>Bacteria</taxon>
        <taxon>Pseudomonadati</taxon>
        <taxon>Pseudomonadota</taxon>
        <taxon>Alphaproteobacteria</taxon>
        <taxon>Acetobacterales</taxon>
        <taxon>Roseomonadaceae</taxon>
        <taxon>Humitalea</taxon>
    </lineage>
</organism>
<comment type="caution">
    <text evidence="3">The sequence shown here is derived from an EMBL/GenBank/DDBJ whole genome shotgun (WGS) entry which is preliminary data.</text>
</comment>
<dbReference type="NCBIfam" id="NF033889">
    <property type="entry name" value="termin_lrg_T7"/>
    <property type="match status" value="2"/>
</dbReference>
<dbReference type="Gene3D" id="3.30.420.240">
    <property type="match status" value="1"/>
</dbReference>
<dbReference type="Pfam" id="PF17289">
    <property type="entry name" value="Terminase_6C"/>
    <property type="match status" value="1"/>
</dbReference>
<dbReference type="InterPro" id="IPR047987">
    <property type="entry name" value="Gp19-like_virus"/>
</dbReference>
<dbReference type="SUPFAM" id="SSF52540">
    <property type="entry name" value="P-loop containing nucleoside triphosphate hydrolases"/>
    <property type="match status" value="1"/>
</dbReference>
<keyword evidence="1" id="KW-1188">Viral release from host cell</keyword>
<evidence type="ECO:0000259" key="2">
    <source>
        <dbReference type="Pfam" id="PF17289"/>
    </source>
</evidence>
<dbReference type="AlphaFoldDB" id="A0A2W7IS58"/>
<dbReference type="Proteomes" id="UP000249688">
    <property type="component" value="Unassembled WGS sequence"/>
</dbReference>
<gene>
    <name evidence="3" type="ORF">C8P66_102134</name>
</gene>
<dbReference type="EMBL" id="QKYU01000002">
    <property type="protein sequence ID" value="PZW50446.1"/>
    <property type="molecule type" value="Genomic_DNA"/>
</dbReference>
<evidence type="ECO:0000256" key="1">
    <source>
        <dbReference type="ARBA" id="ARBA00022612"/>
    </source>
</evidence>
<dbReference type="InterPro" id="IPR027417">
    <property type="entry name" value="P-loop_NTPase"/>
</dbReference>